<feature type="region of interest" description="Disordered" evidence="1">
    <location>
        <begin position="83"/>
        <end position="112"/>
    </location>
</feature>
<evidence type="ECO:0000313" key="2">
    <source>
        <dbReference type="EMBL" id="MFC4909329.1"/>
    </source>
</evidence>
<organism evidence="2 3">
    <name type="scientific">Actinomadura gamaensis</name>
    <dbReference type="NCBI Taxonomy" id="1763541"/>
    <lineage>
        <taxon>Bacteria</taxon>
        <taxon>Bacillati</taxon>
        <taxon>Actinomycetota</taxon>
        <taxon>Actinomycetes</taxon>
        <taxon>Streptosporangiales</taxon>
        <taxon>Thermomonosporaceae</taxon>
        <taxon>Actinomadura</taxon>
    </lineage>
</organism>
<sequence>MSDGNTNYCQAVFPPPPLDDAAPCAVCGGLGLTHERVSTNWSPDPLTGRARLLLLPVFCPACGGCGRSGHDGCAWESHGYPSGALDELTDGPPPKPEEDDAFPDGRSARDRERRCPWCDDRGWRHIQAFRETSDGARIFARTPCGCTEPLIEPVPAEDVE</sequence>
<evidence type="ECO:0000256" key="1">
    <source>
        <dbReference type="SAM" id="MobiDB-lite"/>
    </source>
</evidence>
<dbReference type="EMBL" id="JBHSIT010000005">
    <property type="protein sequence ID" value="MFC4909329.1"/>
    <property type="molecule type" value="Genomic_DNA"/>
</dbReference>
<reference evidence="3" key="1">
    <citation type="journal article" date="2019" name="Int. J. Syst. Evol. Microbiol.">
        <title>The Global Catalogue of Microorganisms (GCM) 10K type strain sequencing project: providing services to taxonomists for standard genome sequencing and annotation.</title>
        <authorList>
            <consortium name="The Broad Institute Genomics Platform"/>
            <consortium name="The Broad Institute Genome Sequencing Center for Infectious Disease"/>
            <person name="Wu L."/>
            <person name="Ma J."/>
        </authorList>
    </citation>
    <scope>NUCLEOTIDE SEQUENCE [LARGE SCALE GENOMIC DNA]</scope>
    <source>
        <strain evidence="3">KLKA75</strain>
    </source>
</reference>
<comment type="caution">
    <text evidence="2">The sequence shown here is derived from an EMBL/GenBank/DDBJ whole genome shotgun (WGS) entry which is preliminary data.</text>
</comment>
<accession>A0ABV9U0M4</accession>
<dbReference type="Proteomes" id="UP001595872">
    <property type="component" value="Unassembled WGS sequence"/>
</dbReference>
<name>A0ABV9U0M4_9ACTN</name>
<keyword evidence="3" id="KW-1185">Reference proteome</keyword>
<dbReference type="RefSeq" id="WP_378256755.1">
    <property type="nucleotide sequence ID" value="NZ_JBHSIT010000005.1"/>
</dbReference>
<evidence type="ECO:0000313" key="3">
    <source>
        <dbReference type="Proteomes" id="UP001595872"/>
    </source>
</evidence>
<protein>
    <submittedName>
        <fullName evidence="2">Uncharacterized protein</fullName>
    </submittedName>
</protein>
<proteinExistence type="predicted"/>
<gene>
    <name evidence="2" type="ORF">ACFPCY_18550</name>
</gene>